<keyword evidence="2" id="KW-1185">Reference proteome</keyword>
<organism evidence="1 2">
    <name type="scientific">Araneus ventricosus</name>
    <name type="common">Orbweaver spider</name>
    <name type="synonym">Epeira ventricosa</name>
    <dbReference type="NCBI Taxonomy" id="182803"/>
    <lineage>
        <taxon>Eukaryota</taxon>
        <taxon>Metazoa</taxon>
        <taxon>Ecdysozoa</taxon>
        <taxon>Arthropoda</taxon>
        <taxon>Chelicerata</taxon>
        <taxon>Arachnida</taxon>
        <taxon>Araneae</taxon>
        <taxon>Araneomorphae</taxon>
        <taxon>Entelegynae</taxon>
        <taxon>Araneoidea</taxon>
        <taxon>Araneidae</taxon>
        <taxon>Araneus</taxon>
    </lineage>
</organism>
<accession>A0A4Y2KTG5</accession>
<gene>
    <name evidence="1" type="ORF">AVEN_115888_1</name>
</gene>
<sequence>MRSRSGRKRSCTSQSLSMVYMCNAGLRLIHLLFTSVLGPGADSLHMQISEVSKPRFKLQTKKLRFDAWRESRRERGSVECCETSKYIQKRLRSPGAARAKSNTFYNIGQ</sequence>
<comment type="caution">
    <text evidence="1">The sequence shown here is derived from an EMBL/GenBank/DDBJ whole genome shotgun (WGS) entry which is preliminary data.</text>
</comment>
<evidence type="ECO:0000313" key="1">
    <source>
        <dbReference type="EMBL" id="GBN05635.1"/>
    </source>
</evidence>
<dbReference type="EMBL" id="BGPR01004986">
    <property type="protein sequence ID" value="GBN05635.1"/>
    <property type="molecule type" value="Genomic_DNA"/>
</dbReference>
<proteinExistence type="predicted"/>
<evidence type="ECO:0000313" key="2">
    <source>
        <dbReference type="Proteomes" id="UP000499080"/>
    </source>
</evidence>
<name>A0A4Y2KTG5_ARAVE</name>
<dbReference type="Proteomes" id="UP000499080">
    <property type="component" value="Unassembled WGS sequence"/>
</dbReference>
<dbReference type="AlphaFoldDB" id="A0A4Y2KTG5"/>
<protein>
    <submittedName>
        <fullName evidence="1">Uncharacterized protein</fullName>
    </submittedName>
</protein>
<reference evidence="1 2" key="1">
    <citation type="journal article" date="2019" name="Sci. Rep.">
        <title>Orb-weaving spider Araneus ventricosus genome elucidates the spidroin gene catalogue.</title>
        <authorList>
            <person name="Kono N."/>
            <person name="Nakamura H."/>
            <person name="Ohtoshi R."/>
            <person name="Moran D.A.P."/>
            <person name="Shinohara A."/>
            <person name="Yoshida Y."/>
            <person name="Fujiwara M."/>
            <person name="Mori M."/>
            <person name="Tomita M."/>
            <person name="Arakawa K."/>
        </authorList>
    </citation>
    <scope>NUCLEOTIDE SEQUENCE [LARGE SCALE GENOMIC DNA]</scope>
</reference>